<dbReference type="Pfam" id="PF23107">
    <property type="entry name" value="Zf-C2H2_ZNF451_C"/>
    <property type="match status" value="1"/>
</dbReference>
<accession>A0A0G4PRJ2</accession>
<dbReference type="InterPro" id="IPR013087">
    <property type="entry name" value="Znf_C2H2_type"/>
</dbReference>
<feature type="domain" description="C2H2-type" evidence="2">
    <location>
        <begin position="109"/>
        <end position="134"/>
    </location>
</feature>
<proteinExistence type="predicted"/>
<dbReference type="Proteomes" id="UP000053732">
    <property type="component" value="Unassembled WGS sequence"/>
</dbReference>
<dbReference type="InterPro" id="IPR058946">
    <property type="entry name" value="Zf-C2H2_ZNF451_C"/>
</dbReference>
<keyword evidence="4" id="KW-1185">Reference proteome</keyword>
<dbReference type="GO" id="GO:0008270">
    <property type="term" value="F:zinc ion binding"/>
    <property type="evidence" value="ECO:0007669"/>
    <property type="project" value="UniProtKB-KW"/>
</dbReference>
<dbReference type="Gene3D" id="3.30.160.60">
    <property type="entry name" value="Classic Zinc Finger"/>
    <property type="match status" value="1"/>
</dbReference>
<evidence type="ECO:0000313" key="4">
    <source>
        <dbReference type="Proteomes" id="UP000053732"/>
    </source>
</evidence>
<dbReference type="PROSITE" id="PS50157">
    <property type="entry name" value="ZINC_FINGER_C2H2_2"/>
    <property type="match status" value="1"/>
</dbReference>
<dbReference type="AlphaFoldDB" id="A0A0G4PRJ2"/>
<organism evidence="3 4">
    <name type="scientific">Penicillium camemberti (strain FM 013)</name>
    <dbReference type="NCBI Taxonomy" id="1429867"/>
    <lineage>
        <taxon>Eukaryota</taxon>
        <taxon>Fungi</taxon>
        <taxon>Dikarya</taxon>
        <taxon>Ascomycota</taxon>
        <taxon>Pezizomycotina</taxon>
        <taxon>Eurotiomycetes</taxon>
        <taxon>Eurotiomycetidae</taxon>
        <taxon>Eurotiales</taxon>
        <taxon>Aspergillaceae</taxon>
        <taxon>Penicillium</taxon>
    </lineage>
</organism>
<keyword evidence="1" id="KW-0479">Metal-binding</keyword>
<keyword evidence="1" id="KW-0862">Zinc</keyword>
<dbReference type="PROSITE" id="PS00028">
    <property type="entry name" value="ZINC_FINGER_C2H2_1"/>
    <property type="match status" value="1"/>
</dbReference>
<sequence length="134" mass="15397">MINTNYDESVIDDAVAMCGWKSEEAEMPSDEVVAPSPRDELYCYRYEGCQRPEDYALECQLKKRVRVPTVLFKCAECSYIAAAKKDVARHVRVLHGELAERIWGPKELSVCAVCQKKFTRKDNAQKHYKAQHLP</sequence>
<evidence type="ECO:0000313" key="3">
    <source>
        <dbReference type="EMBL" id="CRL28783.1"/>
    </source>
</evidence>
<gene>
    <name evidence="3" type="ORF">PCAMFM013_S030g000070</name>
</gene>
<name>A0A0G4PRJ2_PENC3</name>
<dbReference type="STRING" id="1429867.A0A0G4PRJ2"/>
<reference evidence="3 4" key="1">
    <citation type="journal article" date="2014" name="Nat. Commun.">
        <title>Multiple recent horizontal transfers of a large genomic region in cheese making fungi.</title>
        <authorList>
            <person name="Cheeseman K."/>
            <person name="Ropars J."/>
            <person name="Renault P."/>
            <person name="Dupont J."/>
            <person name="Gouzy J."/>
            <person name="Branca A."/>
            <person name="Abraham A.L."/>
            <person name="Ceppi M."/>
            <person name="Conseiller E."/>
            <person name="Debuchy R."/>
            <person name="Malagnac F."/>
            <person name="Goarin A."/>
            <person name="Silar P."/>
            <person name="Lacoste S."/>
            <person name="Sallet E."/>
            <person name="Bensimon A."/>
            <person name="Giraud T."/>
            <person name="Brygoo Y."/>
        </authorList>
    </citation>
    <scope>NUCLEOTIDE SEQUENCE [LARGE SCALE GENOMIC DNA]</scope>
    <source>
        <strain evidence="4">FM 013</strain>
    </source>
</reference>
<evidence type="ECO:0000256" key="1">
    <source>
        <dbReference type="PROSITE-ProRule" id="PRU00042"/>
    </source>
</evidence>
<keyword evidence="1" id="KW-0863">Zinc-finger</keyword>
<dbReference type="SMART" id="SM00355">
    <property type="entry name" value="ZnF_C2H2"/>
    <property type="match status" value="2"/>
</dbReference>
<dbReference type="SUPFAM" id="SSF57667">
    <property type="entry name" value="beta-beta-alpha zinc fingers"/>
    <property type="match status" value="1"/>
</dbReference>
<dbReference type="EMBL" id="HG793163">
    <property type="protein sequence ID" value="CRL28783.1"/>
    <property type="molecule type" value="Genomic_DNA"/>
</dbReference>
<evidence type="ECO:0000259" key="2">
    <source>
        <dbReference type="PROSITE" id="PS50157"/>
    </source>
</evidence>
<dbReference type="InterPro" id="IPR036236">
    <property type="entry name" value="Znf_C2H2_sf"/>
</dbReference>
<protein>
    <submittedName>
        <fullName evidence="3">Zinc finger, C2H2-like</fullName>
    </submittedName>
</protein>